<evidence type="ECO:0000259" key="7">
    <source>
        <dbReference type="Pfam" id="PF00482"/>
    </source>
</evidence>
<keyword evidence="4" id="KW-0812">Transmembrane</keyword>
<dbReference type="InterPro" id="IPR003004">
    <property type="entry name" value="GspF/PilC"/>
</dbReference>
<accession>A0A0F8XJ20</accession>
<dbReference type="PANTHER" id="PTHR30012:SF0">
    <property type="entry name" value="TYPE II SECRETION SYSTEM PROTEIN F-RELATED"/>
    <property type="match status" value="1"/>
</dbReference>
<dbReference type="PANTHER" id="PTHR30012">
    <property type="entry name" value="GENERAL SECRETION PATHWAY PROTEIN"/>
    <property type="match status" value="1"/>
</dbReference>
<proteinExistence type="inferred from homology"/>
<keyword evidence="3" id="KW-1003">Cell membrane</keyword>
<comment type="caution">
    <text evidence="8">The sequence shown here is derived from an EMBL/GenBank/DDBJ whole genome shotgun (WGS) entry which is preliminary data.</text>
</comment>
<dbReference type="EMBL" id="LAZR01062651">
    <property type="protein sequence ID" value="KKK61085.1"/>
    <property type="molecule type" value="Genomic_DNA"/>
</dbReference>
<dbReference type="InterPro" id="IPR042094">
    <property type="entry name" value="T2SS_GspF_sf"/>
</dbReference>
<evidence type="ECO:0000256" key="2">
    <source>
        <dbReference type="ARBA" id="ARBA00005745"/>
    </source>
</evidence>
<keyword evidence="5" id="KW-1133">Transmembrane helix</keyword>
<evidence type="ECO:0000256" key="4">
    <source>
        <dbReference type="ARBA" id="ARBA00022692"/>
    </source>
</evidence>
<comment type="similarity">
    <text evidence="2">Belongs to the GSP F family.</text>
</comment>
<comment type="subcellular location">
    <subcellularLocation>
        <location evidence="1">Cell membrane</location>
        <topology evidence="1">Multi-pass membrane protein</topology>
    </subcellularLocation>
</comment>
<protein>
    <recommendedName>
        <fullName evidence="7">Type II secretion system protein GspF domain-containing protein</fullName>
    </recommendedName>
</protein>
<name>A0A0F8XJ20_9ZZZZ</name>
<dbReference type="InterPro" id="IPR018076">
    <property type="entry name" value="T2SS_GspF_dom"/>
</dbReference>
<evidence type="ECO:0000256" key="5">
    <source>
        <dbReference type="ARBA" id="ARBA00022989"/>
    </source>
</evidence>
<dbReference type="Pfam" id="PF00482">
    <property type="entry name" value="T2SSF"/>
    <property type="match status" value="1"/>
</dbReference>
<evidence type="ECO:0000256" key="1">
    <source>
        <dbReference type="ARBA" id="ARBA00004651"/>
    </source>
</evidence>
<evidence type="ECO:0000313" key="8">
    <source>
        <dbReference type="EMBL" id="KKK61085.1"/>
    </source>
</evidence>
<dbReference type="AlphaFoldDB" id="A0A0F8XJ20"/>
<evidence type="ECO:0000256" key="6">
    <source>
        <dbReference type="ARBA" id="ARBA00023136"/>
    </source>
</evidence>
<organism evidence="8">
    <name type="scientific">marine sediment metagenome</name>
    <dbReference type="NCBI Taxonomy" id="412755"/>
    <lineage>
        <taxon>unclassified sequences</taxon>
        <taxon>metagenomes</taxon>
        <taxon>ecological metagenomes</taxon>
    </lineage>
</organism>
<evidence type="ECO:0000256" key="3">
    <source>
        <dbReference type="ARBA" id="ARBA00022475"/>
    </source>
</evidence>
<gene>
    <name evidence="8" type="ORF">LCGC14_3017850</name>
</gene>
<keyword evidence="6" id="KW-0472">Membrane</keyword>
<dbReference type="GO" id="GO:0005886">
    <property type="term" value="C:plasma membrane"/>
    <property type="evidence" value="ECO:0007669"/>
    <property type="project" value="UniProtKB-SubCell"/>
</dbReference>
<reference evidence="8" key="1">
    <citation type="journal article" date="2015" name="Nature">
        <title>Complex archaea that bridge the gap between prokaryotes and eukaryotes.</title>
        <authorList>
            <person name="Spang A."/>
            <person name="Saw J.H."/>
            <person name="Jorgensen S.L."/>
            <person name="Zaremba-Niedzwiedzka K."/>
            <person name="Martijn J."/>
            <person name="Lind A.E."/>
            <person name="van Eijk R."/>
            <person name="Schleper C."/>
            <person name="Guy L."/>
            <person name="Ettema T.J."/>
        </authorList>
    </citation>
    <scope>NUCLEOTIDE SEQUENCE</scope>
</reference>
<feature type="domain" description="Type II secretion system protein GspF" evidence="7">
    <location>
        <begin position="69"/>
        <end position="169"/>
    </location>
</feature>
<sequence length="193" mass="21730">MAQFHYIASQPDGRIVESELEAQQVSDVLQFLTSRGLKPISVKLVERAKEERKTLFRGRVTIADQIFLFRYLTLMLQIGTNLLQAVNILIDDFDKPSVKSFLLEVRSNLERGQPFHSTFAKYPKVFSSVHINLIKAGEVSGNLQNICDNITQSLLKEKGLRDQLRNALMLAHQAPQLNPSVYSVGVIAVPQLP</sequence>
<dbReference type="Gene3D" id="1.20.81.30">
    <property type="entry name" value="Type II secretion system (T2SS), domain F"/>
    <property type="match status" value="1"/>
</dbReference>